<evidence type="ECO:0000313" key="6">
    <source>
        <dbReference type="Proteomes" id="UP001371218"/>
    </source>
</evidence>
<accession>A0ABU9BWA5</accession>
<dbReference type="PANTHER" id="PTHR41251:SF1">
    <property type="entry name" value="NON-HOMOLOGOUS END JOINING PROTEIN KU"/>
    <property type="match status" value="1"/>
</dbReference>
<comment type="function">
    <text evidence="2">With LigD forms a non-homologous end joining (NHEJ) DNA repair enzyme, which repairs dsDNA breaks with reduced fidelity. Binds linear dsDNA with 5'- and 3'- overhangs but not closed circular dsDNA nor ssDNA. Recruits and stimulates the ligase activity of LigD.</text>
</comment>
<dbReference type="SUPFAM" id="SSF100939">
    <property type="entry name" value="SPOC domain-like"/>
    <property type="match status" value="1"/>
</dbReference>
<dbReference type="RefSeq" id="WP_341427165.1">
    <property type="nucleotide sequence ID" value="NZ_JBBUTG010000012.1"/>
</dbReference>
<dbReference type="PIRSF" id="PIRSF006493">
    <property type="entry name" value="Prok_Ku"/>
    <property type="match status" value="1"/>
</dbReference>
<name>A0ABU9BWA5_9BURK</name>
<dbReference type="EMBL" id="JBBUTG010000012">
    <property type="protein sequence ID" value="MEK8032743.1"/>
    <property type="molecule type" value="Genomic_DNA"/>
</dbReference>
<proteinExistence type="inferred from homology"/>
<dbReference type="InterPro" id="IPR009187">
    <property type="entry name" value="Prok_Ku"/>
</dbReference>
<keyword evidence="1 2" id="KW-0238">DNA-binding</keyword>
<dbReference type="Pfam" id="PF02735">
    <property type="entry name" value="Ku"/>
    <property type="match status" value="1"/>
</dbReference>
<comment type="caution">
    <text evidence="5">The sequence shown here is derived from an EMBL/GenBank/DDBJ whole genome shotgun (WGS) entry which is preliminary data.</text>
</comment>
<evidence type="ECO:0000256" key="2">
    <source>
        <dbReference type="HAMAP-Rule" id="MF_01875"/>
    </source>
</evidence>
<keyword evidence="2" id="KW-0227">DNA damage</keyword>
<feature type="domain" description="Ku" evidence="4">
    <location>
        <begin position="54"/>
        <end position="182"/>
    </location>
</feature>
<dbReference type="Gene3D" id="2.40.290.10">
    <property type="match status" value="1"/>
</dbReference>
<gene>
    <name evidence="2" type="primary">ku</name>
    <name evidence="5" type="ORF">AACH06_18130</name>
</gene>
<dbReference type="InterPro" id="IPR016194">
    <property type="entry name" value="SPOC-like_C_dom_sf"/>
</dbReference>
<dbReference type="SMART" id="SM00559">
    <property type="entry name" value="Ku78"/>
    <property type="match status" value="1"/>
</dbReference>
<keyword evidence="2" id="KW-0234">DNA repair</keyword>
<dbReference type="PANTHER" id="PTHR41251">
    <property type="entry name" value="NON-HOMOLOGOUS END JOINING PROTEIN KU"/>
    <property type="match status" value="1"/>
</dbReference>
<evidence type="ECO:0000313" key="5">
    <source>
        <dbReference type="EMBL" id="MEK8032743.1"/>
    </source>
</evidence>
<dbReference type="Proteomes" id="UP001371218">
    <property type="component" value="Unassembled WGS sequence"/>
</dbReference>
<feature type="compositionally biased region" description="Low complexity" evidence="3">
    <location>
        <begin position="265"/>
        <end position="280"/>
    </location>
</feature>
<keyword evidence="2" id="KW-0233">DNA recombination</keyword>
<keyword evidence="6" id="KW-1185">Reference proteome</keyword>
<evidence type="ECO:0000256" key="1">
    <source>
        <dbReference type="ARBA" id="ARBA00023125"/>
    </source>
</evidence>
<dbReference type="NCBIfam" id="TIGR02772">
    <property type="entry name" value="Ku_bact"/>
    <property type="match status" value="1"/>
</dbReference>
<dbReference type="HAMAP" id="MF_01875">
    <property type="entry name" value="Prokaryotic_Ku"/>
    <property type="match status" value="1"/>
</dbReference>
<feature type="region of interest" description="Disordered" evidence="3">
    <location>
        <begin position="265"/>
        <end position="317"/>
    </location>
</feature>
<evidence type="ECO:0000256" key="3">
    <source>
        <dbReference type="SAM" id="MobiDB-lite"/>
    </source>
</evidence>
<dbReference type="CDD" id="cd00789">
    <property type="entry name" value="KU_like"/>
    <property type="match status" value="1"/>
</dbReference>
<evidence type="ECO:0000259" key="4">
    <source>
        <dbReference type="SMART" id="SM00559"/>
    </source>
</evidence>
<comment type="subunit">
    <text evidence="2">Homodimer. Interacts with LigD.</text>
</comment>
<reference evidence="5 6" key="1">
    <citation type="submission" date="2024-04" db="EMBL/GenBank/DDBJ databases">
        <title>Novel species of the genus Ideonella isolated from streams.</title>
        <authorList>
            <person name="Lu H."/>
        </authorList>
    </citation>
    <scope>NUCLEOTIDE SEQUENCE [LARGE SCALE GENOMIC DNA]</scope>
    <source>
        <strain evidence="5 6">DXS29W</strain>
    </source>
</reference>
<protein>
    <recommendedName>
        <fullName evidence="2">Non-homologous end joining protein Ku</fullName>
    </recommendedName>
</protein>
<sequence>MAARSIASLTLSFGLVNVPVKLYSATESSSSVSFKMLAKDGSRVKQQYVSESTGKVVERSEMVKGYEFEKDRFVLFAAEELKALDEAASHVIDIVAFVPEKSVDPIYYDRAYFLAPDKRGGKPYALLAAAMRESGRCALARWTSKGKQYVVQVRAVEDGLVLQQLLYADEVRSLKDLGIEPAEVSSGELKLALQLIDQISKDAYDPTEFVDEEKQRILAAIDAKIAGKEVVASAHSEEPSSGQVIDLMEALRASIGARGGARGQAAAPAKAAKPQKSAAAESIPAGALKERKPAKRAPRVEEPAVALVSGGRGRARK</sequence>
<organism evidence="5 6">
    <name type="scientific">Ideonella lacteola</name>
    <dbReference type="NCBI Taxonomy" id="2984193"/>
    <lineage>
        <taxon>Bacteria</taxon>
        <taxon>Pseudomonadati</taxon>
        <taxon>Pseudomonadota</taxon>
        <taxon>Betaproteobacteria</taxon>
        <taxon>Burkholderiales</taxon>
        <taxon>Sphaerotilaceae</taxon>
        <taxon>Ideonella</taxon>
    </lineage>
</organism>
<dbReference type="InterPro" id="IPR006164">
    <property type="entry name" value="DNA_bd_Ku70/Ku80"/>
</dbReference>
<comment type="similarity">
    <text evidence="2">Belongs to the prokaryotic Ku family.</text>
</comment>